<organism evidence="2 3">
    <name type="scientific">Rhabdobacter roseus</name>
    <dbReference type="NCBI Taxonomy" id="1655419"/>
    <lineage>
        <taxon>Bacteria</taxon>
        <taxon>Pseudomonadati</taxon>
        <taxon>Bacteroidota</taxon>
        <taxon>Cytophagia</taxon>
        <taxon>Cytophagales</taxon>
        <taxon>Cytophagaceae</taxon>
        <taxon>Rhabdobacter</taxon>
    </lineage>
</organism>
<dbReference type="SUPFAM" id="SSF52833">
    <property type="entry name" value="Thioredoxin-like"/>
    <property type="match status" value="1"/>
</dbReference>
<dbReference type="PANTHER" id="PTHR13887:SF41">
    <property type="entry name" value="THIOREDOXIN SUPERFAMILY PROTEIN"/>
    <property type="match status" value="1"/>
</dbReference>
<dbReference type="RefSeq" id="WP_184174153.1">
    <property type="nucleotide sequence ID" value="NZ_JACHGF010000003.1"/>
</dbReference>
<evidence type="ECO:0000313" key="3">
    <source>
        <dbReference type="Proteomes" id="UP000557307"/>
    </source>
</evidence>
<dbReference type="AlphaFoldDB" id="A0A840TVN8"/>
<dbReference type="Gene3D" id="3.40.30.10">
    <property type="entry name" value="Glutaredoxin"/>
    <property type="match status" value="1"/>
</dbReference>
<protein>
    <submittedName>
        <fullName evidence="2">Putative DsbA family dithiol-disulfide isomerase</fullName>
    </submittedName>
</protein>
<comment type="caution">
    <text evidence="2">The sequence shown here is derived from an EMBL/GenBank/DDBJ whole genome shotgun (WGS) entry which is preliminary data.</text>
</comment>
<dbReference type="InterPro" id="IPR001853">
    <property type="entry name" value="DSBA-like_thioredoxin_dom"/>
</dbReference>
<dbReference type="Proteomes" id="UP000557307">
    <property type="component" value="Unassembled WGS sequence"/>
</dbReference>
<name>A0A840TVN8_9BACT</name>
<dbReference type="CDD" id="cd03024">
    <property type="entry name" value="DsbA_FrnE"/>
    <property type="match status" value="1"/>
</dbReference>
<accession>A0A840TVN8</accession>
<reference evidence="2 3" key="1">
    <citation type="submission" date="2020-08" db="EMBL/GenBank/DDBJ databases">
        <title>Genomic Encyclopedia of Type Strains, Phase IV (KMG-IV): sequencing the most valuable type-strain genomes for metagenomic binning, comparative biology and taxonomic classification.</title>
        <authorList>
            <person name="Goeker M."/>
        </authorList>
    </citation>
    <scope>NUCLEOTIDE SEQUENCE [LARGE SCALE GENOMIC DNA]</scope>
    <source>
        <strain evidence="2 3">DSM 105074</strain>
    </source>
</reference>
<dbReference type="EMBL" id="JACHGF010000003">
    <property type="protein sequence ID" value="MBB5284198.1"/>
    <property type="molecule type" value="Genomic_DNA"/>
</dbReference>
<dbReference type="Pfam" id="PF01323">
    <property type="entry name" value="DSBA"/>
    <property type="match status" value="1"/>
</dbReference>
<dbReference type="GO" id="GO:0016853">
    <property type="term" value="F:isomerase activity"/>
    <property type="evidence" value="ECO:0007669"/>
    <property type="project" value="UniProtKB-KW"/>
</dbReference>
<evidence type="ECO:0000259" key="1">
    <source>
        <dbReference type="Pfam" id="PF01323"/>
    </source>
</evidence>
<dbReference type="GO" id="GO:0016491">
    <property type="term" value="F:oxidoreductase activity"/>
    <property type="evidence" value="ECO:0007669"/>
    <property type="project" value="InterPro"/>
</dbReference>
<dbReference type="PANTHER" id="PTHR13887">
    <property type="entry name" value="GLUTATHIONE S-TRANSFERASE KAPPA"/>
    <property type="match status" value="1"/>
</dbReference>
<feature type="domain" description="DSBA-like thioredoxin" evidence="1">
    <location>
        <begin position="11"/>
        <end position="213"/>
    </location>
</feature>
<sequence length="234" mass="26006">MDTPSNQPVITIDIVSDVVCPWCYVGKKRLEAALATLQADDSTVRINWHPYQLDPTIPEAGYDRQTYFLNKFGSEERIQQMFDHLTGVGEEVGIDFRLNAIPKAINTFPLHKLLQVAGREGFQPEAEEKLFAAYFTQALDLTQVPVLAELFAPYGWSEEKIKDILADDALAYEVRQEITHFQSKGISGVPFFIINNKYGLSGAQPSEVFVEALTTVREEMLTALAGASCGPEGC</sequence>
<keyword evidence="3" id="KW-1185">Reference proteome</keyword>
<dbReference type="InterPro" id="IPR036249">
    <property type="entry name" value="Thioredoxin-like_sf"/>
</dbReference>
<gene>
    <name evidence="2" type="ORF">HNQ92_002341</name>
</gene>
<evidence type="ECO:0000313" key="2">
    <source>
        <dbReference type="EMBL" id="MBB5284198.1"/>
    </source>
</evidence>
<keyword evidence="2" id="KW-0413">Isomerase</keyword>
<proteinExistence type="predicted"/>